<evidence type="ECO:0000313" key="2">
    <source>
        <dbReference type="EMBL" id="SLM49371.1"/>
    </source>
</evidence>
<dbReference type="OrthoDB" id="9792547at2"/>
<evidence type="ECO:0000313" key="3">
    <source>
        <dbReference type="Proteomes" id="UP000192042"/>
    </source>
</evidence>
<keyword evidence="3" id="KW-1185">Reference proteome</keyword>
<protein>
    <recommendedName>
        <fullName evidence="4">Lipoprotein</fullName>
    </recommendedName>
</protein>
<organism evidence="2 3">
    <name type="scientific">Nitrospira japonica</name>
    <dbReference type="NCBI Taxonomy" id="1325564"/>
    <lineage>
        <taxon>Bacteria</taxon>
        <taxon>Pseudomonadati</taxon>
        <taxon>Nitrospirota</taxon>
        <taxon>Nitrospiria</taxon>
        <taxon>Nitrospirales</taxon>
        <taxon>Nitrospiraceae</taxon>
        <taxon>Nitrospira</taxon>
    </lineage>
</organism>
<gene>
    <name evidence="2" type="ORF">NSJP_3204</name>
</gene>
<dbReference type="Proteomes" id="UP000192042">
    <property type="component" value="Chromosome I"/>
</dbReference>
<feature type="signal peptide" evidence="1">
    <location>
        <begin position="1"/>
        <end position="20"/>
    </location>
</feature>
<feature type="chain" id="PRO_5012890391" description="Lipoprotein" evidence="1">
    <location>
        <begin position="21"/>
        <end position="105"/>
    </location>
</feature>
<proteinExistence type="predicted"/>
<reference evidence="2 3" key="1">
    <citation type="submission" date="2017-03" db="EMBL/GenBank/DDBJ databases">
        <authorList>
            <person name="Afonso C.L."/>
            <person name="Miller P.J."/>
            <person name="Scott M.A."/>
            <person name="Spackman E."/>
            <person name="Goraichik I."/>
            <person name="Dimitrov K.M."/>
            <person name="Suarez D.L."/>
            <person name="Swayne D.E."/>
        </authorList>
    </citation>
    <scope>NUCLEOTIDE SEQUENCE [LARGE SCALE GENOMIC DNA]</scope>
    <source>
        <strain evidence="2">Genome sequencing of Nitrospira japonica strain NJ11</strain>
    </source>
</reference>
<dbReference type="PROSITE" id="PS51257">
    <property type="entry name" value="PROKAR_LIPOPROTEIN"/>
    <property type="match status" value="1"/>
</dbReference>
<keyword evidence="1" id="KW-0732">Signal</keyword>
<evidence type="ECO:0008006" key="4">
    <source>
        <dbReference type="Google" id="ProtNLM"/>
    </source>
</evidence>
<dbReference type="RefSeq" id="WP_080887604.1">
    <property type="nucleotide sequence ID" value="NZ_LT828648.1"/>
</dbReference>
<dbReference type="EMBL" id="LT828648">
    <property type="protein sequence ID" value="SLM49371.1"/>
    <property type="molecule type" value="Genomic_DNA"/>
</dbReference>
<accession>A0A1W1I8W9</accession>
<name>A0A1W1I8W9_9BACT</name>
<sequence>MTTLRLFCLLAGCLLLQGCAEGMHGKSDESWNSWIGSTKDDRVRDQGIPTRCHTFKTGGEACEWPIIWAPNSSGTITISFDEKGTACQWVYKDSYIEKRSDKRCP</sequence>
<evidence type="ECO:0000256" key="1">
    <source>
        <dbReference type="SAM" id="SignalP"/>
    </source>
</evidence>
<dbReference type="AlphaFoldDB" id="A0A1W1I8W9"/>
<dbReference type="KEGG" id="nja:NSJP_3204"/>